<sequence length="456" mass="50441">MEPGNSLLKSRHLLVSATHCKAEGVNSRLLAADVPVMPVLALGPYLVIGAWHLLHHTHEKAKHVAHAGSFQRLDSNSVNADLQLRSRLVRHRSEVREVLGSNPRPQRTPPEACCAGRHNRLCTTASAHIARWDMPTCSSQLDTPVVPRASRSQLENCYAHVKGIARPFHARAHYLLCGGTTNTPRRDKYSDGLQSRRFRRLALRPLGICSCGERGCLLPSLVNTLVLQQQVLQTQSRATSSNFVVRFSRPARNSVAAGVPQCSCGQRSTCCSRQILDLASSQGTWQLQRPRYHCLHVILDGNAGVSEKELTRVIKNADTAADIYLFVNVTRCGATVAERLAYSPPTKAKRVHSPAGTPDFSMWESCRTMRLVGRFSRGSPVSPTLSLRCCSILTSITLIRSQDLWLRAAQISSLTHVTRCIETLEQTQSLIYAVMHRRCEATLGLDLAARRLGLFE</sequence>
<comment type="caution">
    <text evidence="1">The sequence shown here is derived from an EMBL/GenBank/DDBJ whole genome shotgun (WGS) entry which is preliminary data.</text>
</comment>
<accession>A0ABQ9HEE1</accession>
<proteinExistence type="predicted"/>
<organism evidence="1 2">
    <name type="scientific">Dryococelus australis</name>
    <dbReference type="NCBI Taxonomy" id="614101"/>
    <lineage>
        <taxon>Eukaryota</taxon>
        <taxon>Metazoa</taxon>
        <taxon>Ecdysozoa</taxon>
        <taxon>Arthropoda</taxon>
        <taxon>Hexapoda</taxon>
        <taxon>Insecta</taxon>
        <taxon>Pterygota</taxon>
        <taxon>Neoptera</taxon>
        <taxon>Polyneoptera</taxon>
        <taxon>Phasmatodea</taxon>
        <taxon>Verophasmatodea</taxon>
        <taxon>Anareolatae</taxon>
        <taxon>Phasmatidae</taxon>
        <taxon>Eurycanthinae</taxon>
        <taxon>Dryococelus</taxon>
    </lineage>
</organism>
<keyword evidence="2" id="KW-1185">Reference proteome</keyword>
<dbReference type="Proteomes" id="UP001159363">
    <property type="component" value="Chromosome 4"/>
</dbReference>
<dbReference type="EMBL" id="JARBHB010000005">
    <property type="protein sequence ID" value="KAJ8882687.1"/>
    <property type="molecule type" value="Genomic_DNA"/>
</dbReference>
<reference evidence="1 2" key="1">
    <citation type="submission" date="2023-02" db="EMBL/GenBank/DDBJ databases">
        <title>LHISI_Scaffold_Assembly.</title>
        <authorList>
            <person name="Stuart O.P."/>
            <person name="Cleave R."/>
            <person name="Magrath M.J.L."/>
            <person name="Mikheyev A.S."/>
        </authorList>
    </citation>
    <scope>NUCLEOTIDE SEQUENCE [LARGE SCALE GENOMIC DNA]</scope>
    <source>
        <strain evidence="1">Daus_M_001</strain>
        <tissue evidence="1">Leg muscle</tissue>
    </source>
</reference>
<protein>
    <submittedName>
        <fullName evidence="1">Uncharacterized protein</fullName>
    </submittedName>
</protein>
<name>A0ABQ9HEE1_9NEOP</name>
<evidence type="ECO:0000313" key="2">
    <source>
        <dbReference type="Proteomes" id="UP001159363"/>
    </source>
</evidence>
<evidence type="ECO:0000313" key="1">
    <source>
        <dbReference type="EMBL" id="KAJ8882687.1"/>
    </source>
</evidence>
<gene>
    <name evidence="1" type="ORF">PR048_014499</name>
</gene>